<gene>
    <name evidence="1" type="ORF">NBH00_17910</name>
</gene>
<evidence type="ECO:0000313" key="1">
    <source>
        <dbReference type="EMBL" id="UTI63227.1"/>
    </source>
</evidence>
<dbReference type="Proteomes" id="UP001056035">
    <property type="component" value="Chromosome"/>
</dbReference>
<dbReference type="EMBL" id="CP098502">
    <property type="protein sequence ID" value="UTI63227.1"/>
    <property type="molecule type" value="Genomic_DNA"/>
</dbReference>
<accession>A0ABY5DQZ6</accession>
<proteinExistence type="predicted"/>
<evidence type="ECO:0000313" key="2">
    <source>
        <dbReference type="Proteomes" id="UP001056035"/>
    </source>
</evidence>
<keyword evidence="2" id="KW-1185">Reference proteome</keyword>
<sequence>MSADERPTCRATVRGDTVTLNRWVPAMTARGPERAGLRRVRAALADLHKDGDELIVVPVRGVPWTDRAGRALVAWARLVGYRRVWLPGEVVTFDDEPAAIGPVAVRCPGCGAAWQDEGVTFWEHVRATGWFPGQCLACGGSLPEWTPVPARQARTAPHRLAT</sequence>
<name>A0ABY5DQZ6_9ACTN</name>
<reference evidence="1 2" key="1">
    <citation type="submission" date="2022-06" db="EMBL/GenBank/DDBJ databases">
        <title>Paraconexibacter antarcticus.</title>
        <authorList>
            <person name="Kim C.S."/>
        </authorList>
    </citation>
    <scope>NUCLEOTIDE SEQUENCE [LARGE SCALE GENOMIC DNA]</scope>
    <source>
        <strain evidence="1 2">02-257</strain>
    </source>
</reference>
<protein>
    <submittedName>
        <fullName evidence="1">Uncharacterized protein</fullName>
    </submittedName>
</protein>
<organism evidence="1 2">
    <name type="scientific">Paraconexibacter antarcticus</name>
    <dbReference type="NCBI Taxonomy" id="2949664"/>
    <lineage>
        <taxon>Bacteria</taxon>
        <taxon>Bacillati</taxon>
        <taxon>Actinomycetota</taxon>
        <taxon>Thermoleophilia</taxon>
        <taxon>Solirubrobacterales</taxon>
        <taxon>Paraconexibacteraceae</taxon>
        <taxon>Paraconexibacter</taxon>
    </lineage>
</organism>
<dbReference type="RefSeq" id="WP_254569958.1">
    <property type="nucleotide sequence ID" value="NZ_CP098502.1"/>
</dbReference>